<keyword evidence="1" id="KW-0175">Coiled coil</keyword>
<accession>A0A8M1KET1</accession>
<keyword evidence="2" id="KW-1185">Reference proteome</keyword>
<dbReference type="GeneID" id="122131799"/>
<gene>
    <name evidence="3" type="primary">si:zfos-1056e6.1</name>
</gene>
<protein>
    <submittedName>
        <fullName evidence="3">Uncharacterized protein si:zfos-1056e6.1</fullName>
    </submittedName>
</protein>
<evidence type="ECO:0000313" key="3">
    <source>
        <dbReference type="RefSeq" id="XP_042562412.1"/>
    </source>
</evidence>
<reference evidence="3" key="1">
    <citation type="submission" date="2025-08" db="UniProtKB">
        <authorList>
            <consortium name="RefSeq"/>
        </authorList>
    </citation>
    <scope>IDENTIFICATION</scope>
</reference>
<name>A0A8M1KET1_CLUHA</name>
<dbReference type="OrthoDB" id="7659889at2759"/>
<evidence type="ECO:0000313" key="2">
    <source>
        <dbReference type="Proteomes" id="UP000515152"/>
    </source>
</evidence>
<organism evidence="2 3">
    <name type="scientific">Clupea harengus</name>
    <name type="common">Atlantic herring</name>
    <dbReference type="NCBI Taxonomy" id="7950"/>
    <lineage>
        <taxon>Eukaryota</taxon>
        <taxon>Metazoa</taxon>
        <taxon>Chordata</taxon>
        <taxon>Craniata</taxon>
        <taxon>Vertebrata</taxon>
        <taxon>Euteleostomi</taxon>
        <taxon>Actinopterygii</taxon>
        <taxon>Neopterygii</taxon>
        <taxon>Teleostei</taxon>
        <taxon>Clupei</taxon>
        <taxon>Clupeiformes</taxon>
        <taxon>Clupeoidei</taxon>
        <taxon>Clupeidae</taxon>
        <taxon>Clupea</taxon>
    </lineage>
</organism>
<feature type="coiled-coil region" evidence="1">
    <location>
        <begin position="168"/>
        <end position="217"/>
    </location>
</feature>
<proteinExistence type="predicted"/>
<dbReference type="Proteomes" id="UP000515152">
    <property type="component" value="Unplaced"/>
</dbReference>
<dbReference type="AlphaFoldDB" id="A0A8M1KET1"/>
<dbReference type="KEGG" id="char:122131799"/>
<sequence length="236" mass="27356">MLKRAKCVLLLTIYAFRSWNYFQATTFTYNFIKTEIVEVKAGLPQRRSSLTSHILLVNEMAKTNCDKPHTQVWIALKRLDQNDERVIALREVRITRDAEVATIKQLISHSFGLASQVTLKIRNSQGSLIPLNSALPANTKQRPHVLEVAKTFQHVTPKPRLVAMTVIHKSLKSRLQSAVRRIERLEELLPQIKLQHHEEMNKDIELLNQKLIFLHKRMKMADSRCWKGSIVKPPLW</sequence>
<evidence type="ECO:0000256" key="1">
    <source>
        <dbReference type="SAM" id="Coils"/>
    </source>
</evidence>
<dbReference type="RefSeq" id="XP_042562412.1">
    <property type="nucleotide sequence ID" value="XM_042706478.1"/>
</dbReference>